<comment type="subcellular location">
    <subcellularLocation>
        <location evidence="1 7">Membrane</location>
        <topology evidence="1 7">Multi-pass membrane protein</topology>
    </subcellularLocation>
</comment>
<evidence type="ECO:0000256" key="4">
    <source>
        <dbReference type="ARBA" id="ARBA00022692"/>
    </source>
</evidence>
<accession>A0A6G1SCM2</accession>
<dbReference type="PANTHER" id="PTHR11958:SF63">
    <property type="entry name" value="AMINO ACID TRANSPORTER"/>
    <property type="match status" value="1"/>
</dbReference>
<dbReference type="PRINTS" id="PR00173">
    <property type="entry name" value="EDTRNSPORT"/>
</dbReference>
<evidence type="ECO:0000256" key="2">
    <source>
        <dbReference type="ARBA" id="ARBA00006148"/>
    </source>
</evidence>
<keyword evidence="6 7" id="KW-0472">Membrane</keyword>
<feature type="transmembrane region" description="Helical" evidence="7">
    <location>
        <begin position="91"/>
        <end position="115"/>
    </location>
</feature>
<feature type="compositionally biased region" description="Polar residues" evidence="8">
    <location>
        <begin position="207"/>
        <end position="227"/>
    </location>
</feature>
<evidence type="ECO:0000256" key="8">
    <source>
        <dbReference type="SAM" id="MobiDB-lite"/>
    </source>
</evidence>
<keyword evidence="3 7" id="KW-0813">Transport</keyword>
<feature type="transmembrane region" description="Helical" evidence="7">
    <location>
        <begin position="443"/>
        <end position="469"/>
    </location>
</feature>
<feature type="region of interest" description="Disordered" evidence="8">
    <location>
        <begin position="201"/>
        <end position="239"/>
    </location>
</feature>
<evidence type="ECO:0000256" key="6">
    <source>
        <dbReference type="ARBA" id="ARBA00023136"/>
    </source>
</evidence>
<dbReference type="SUPFAM" id="SSF118215">
    <property type="entry name" value="Proton glutamate symport protein"/>
    <property type="match status" value="2"/>
</dbReference>
<evidence type="ECO:0000313" key="9">
    <source>
        <dbReference type="EMBL" id="MDE48119.1"/>
    </source>
</evidence>
<dbReference type="InterPro" id="IPR050746">
    <property type="entry name" value="DAACS"/>
</dbReference>
<organism evidence="9">
    <name type="scientific">Aceria tosichella</name>
    <name type="common">wheat curl mite</name>
    <dbReference type="NCBI Taxonomy" id="561515"/>
    <lineage>
        <taxon>Eukaryota</taxon>
        <taxon>Metazoa</taxon>
        <taxon>Ecdysozoa</taxon>
        <taxon>Arthropoda</taxon>
        <taxon>Chelicerata</taxon>
        <taxon>Arachnida</taxon>
        <taxon>Acari</taxon>
        <taxon>Acariformes</taxon>
        <taxon>Trombidiformes</taxon>
        <taxon>Prostigmata</taxon>
        <taxon>Eupodina</taxon>
        <taxon>Eriophyoidea</taxon>
        <taxon>Eriophyidae</taxon>
        <taxon>Eriophyinae</taxon>
        <taxon>Aceriini</taxon>
        <taxon>Aceria</taxon>
    </lineage>
</organism>
<dbReference type="InterPro" id="IPR001991">
    <property type="entry name" value="Na-dicarboxylate_symporter"/>
</dbReference>
<dbReference type="Gene3D" id="1.10.3860.10">
    <property type="entry name" value="Sodium:dicarboxylate symporter"/>
    <property type="match status" value="2"/>
</dbReference>
<evidence type="ECO:0000256" key="1">
    <source>
        <dbReference type="ARBA" id="ARBA00004141"/>
    </source>
</evidence>
<sequence>MQAYAEQVRRNSTSERLKPAPVFTEPVTFHYEIQNHTTRMQKLTKAFQVYRLMALTVICVLAGIIIGLMCRPRAKFWTERQFMYIEFPGELYLRFLKLMIIPLLVSNVILSFGTIQGKISSKLAKVAGLLYLASNCVAITIAIVVTIIIRPGSAPNESSSHSRQHSSHHSTINDYSTNTNHHLLHDQHDSIARYREYHPMFYHTNPDKSSPPAQSSNLRPFVSQKSRPQLAPTGDWGQLNDRTTTFTLPNLRQPALEHERPNLEQQHDDGEVDQEDLINFDDELAHLVRSIERSSSVFREGSRIGLSTKLPIDVVLDALRNIVPDSLIGAALQQSRTRLFTPKELRIERNGSTDPPPNRWLMGHELINQPNVIGLLVMSVMTGVVLSHMGEASKPMLDLCSCISELSLRIGMKAIHTAPFCIMFLLIGQIARARDLSLMAGELLMYVLTVIIALSLHGAIILPLVYYLVTKKSPLVFFKGLLQALVASFATSSSSATMALVLNCLSELDLNLIIVRAFGPLGSVFNMNGTSIFESVAVIFISQILGVKLPLTSLLLIGFCSAIASLSTSGIPSSGMMTMVIVLNAINLPVLELSLIYIVDFIIDRFRTVINVWSGAIVCGLIDHICPEELFEEEMKPEKYREMVRYRGSRTSLTGRKSSQVDDKPQVISVTITPPPIENNRNI</sequence>
<feature type="transmembrane region" description="Helical" evidence="7">
    <location>
        <begin position="127"/>
        <end position="149"/>
    </location>
</feature>
<dbReference type="PANTHER" id="PTHR11958">
    <property type="entry name" value="SODIUM/DICARBOXYLATE SYMPORTER-RELATED"/>
    <property type="match status" value="1"/>
</dbReference>
<dbReference type="InterPro" id="IPR036458">
    <property type="entry name" value="Na:dicarbo_symporter_sf"/>
</dbReference>
<feature type="transmembrane region" description="Helical" evidence="7">
    <location>
        <begin position="578"/>
        <end position="599"/>
    </location>
</feature>
<dbReference type="Pfam" id="PF00375">
    <property type="entry name" value="SDF"/>
    <property type="match status" value="2"/>
</dbReference>
<dbReference type="GO" id="GO:0005886">
    <property type="term" value="C:plasma membrane"/>
    <property type="evidence" value="ECO:0007669"/>
    <property type="project" value="TreeGrafter"/>
</dbReference>
<comment type="similarity">
    <text evidence="2 7">Belongs to the dicarboxylate/amino acid:cation symporter (DAACS) (TC 2.A.23) family.</text>
</comment>
<dbReference type="AlphaFoldDB" id="A0A6G1SCM2"/>
<evidence type="ECO:0000256" key="7">
    <source>
        <dbReference type="RuleBase" id="RU361216"/>
    </source>
</evidence>
<dbReference type="GO" id="GO:0015501">
    <property type="term" value="F:glutamate:sodium symporter activity"/>
    <property type="evidence" value="ECO:0007669"/>
    <property type="project" value="TreeGrafter"/>
</dbReference>
<keyword evidence="5 7" id="KW-1133">Transmembrane helix</keyword>
<protein>
    <recommendedName>
        <fullName evidence="7">Amino acid transporter</fullName>
    </recommendedName>
</protein>
<feature type="transmembrane region" description="Helical" evidence="7">
    <location>
        <begin position="517"/>
        <end position="541"/>
    </location>
</feature>
<dbReference type="GO" id="GO:0015175">
    <property type="term" value="F:neutral L-amino acid transmembrane transporter activity"/>
    <property type="evidence" value="ECO:0007669"/>
    <property type="project" value="TreeGrafter"/>
</dbReference>
<proteinExistence type="inferred from homology"/>
<evidence type="ECO:0000256" key="3">
    <source>
        <dbReference type="ARBA" id="ARBA00022448"/>
    </source>
</evidence>
<dbReference type="EMBL" id="GGYP01003348">
    <property type="protein sequence ID" value="MDE48119.1"/>
    <property type="molecule type" value="Transcribed_RNA"/>
</dbReference>
<keyword evidence="4 7" id="KW-0812">Transmembrane</keyword>
<name>A0A6G1SCM2_9ACAR</name>
<dbReference type="GO" id="GO:0005313">
    <property type="term" value="F:L-glutamate transmembrane transporter activity"/>
    <property type="evidence" value="ECO:0007669"/>
    <property type="project" value="TreeGrafter"/>
</dbReference>
<feature type="transmembrane region" description="Helical" evidence="7">
    <location>
        <begin position="481"/>
        <end position="505"/>
    </location>
</feature>
<feature type="transmembrane region" description="Helical" evidence="7">
    <location>
        <begin position="49"/>
        <end position="70"/>
    </location>
</feature>
<feature type="transmembrane region" description="Helical" evidence="7">
    <location>
        <begin position="372"/>
        <end position="390"/>
    </location>
</feature>
<reference evidence="9" key="1">
    <citation type="submission" date="2018-10" db="EMBL/GenBank/DDBJ databases">
        <title>Transcriptome assembly of Aceria tosichella (Wheat curl mite) Type 2.</title>
        <authorList>
            <person name="Scully E.D."/>
            <person name="Geib S.M."/>
            <person name="Palmer N.A."/>
            <person name="Gupta A.K."/>
            <person name="Sarath G."/>
            <person name="Tatineni S."/>
        </authorList>
    </citation>
    <scope>NUCLEOTIDE SEQUENCE</scope>
    <source>
        <strain evidence="9">LincolnNE</strain>
    </source>
</reference>
<gene>
    <name evidence="9" type="primary">SLC1A7</name>
    <name evidence="9" type="ORF">g.13600</name>
</gene>
<keyword evidence="7" id="KW-0769">Symport</keyword>
<feature type="transmembrane region" description="Helical" evidence="7">
    <location>
        <begin position="410"/>
        <end position="431"/>
    </location>
</feature>
<evidence type="ECO:0000256" key="5">
    <source>
        <dbReference type="ARBA" id="ARBA00022989"/>
    </source>
</evidence>
<feature type="region of interest" description="Disordered" evidence="8">
    <location>
        <begin position="155"/>
        <end position="180"/>
    </location>
</feature>
<feature type="transmembrane region" description="Helical" evidence="7">
    <location>
        <begin position="547"/>
        <end position="566"/>
    </location>
</feature>